<proteinExistence type="predicted"/>
<protein>
    <submittedName>
        <fullName evidence="1">Uncharacterized protein</fullName>
    </submittedName>
</protein>
<sequence>MGGQGIGQVGTAQPHGEVPGLDRLIAALETEHPTSLTLVPSEGRPILRGRRDEDAGWQMDLDCRAPLAEELRSLVVAEDEDGEAGVGPAQQPDHTRRNLVHLVVQCRQLDVLRQLLQAVIEDQSSRRPGERVAALVQQGRSTAPRRIDVRIPPAPKPMQARSLRG</sequence>
<dbReference type="EMBL" id="VFOQ01000001">
    <property type="protein sequence ID" value="TQL60917.1"/>
    <property type="molecule type" value="Genomic_DNA"/>
</dbReference>
<evidence type="ECO:0000313" key="1">
    <source>
        <dbReference type="EMBL" id="TQL60917.1"/>
    </source>
</evidence>
<reference evidence="1 2" key="1">
    <citation type="submission" date="2019-06" db="EMBL/GenBank/DDBJ databases">
        <title>Sequencing the genomes of 1000 actinobacteria strains.</title>
        <authorList>
            <person name="Klenk H.-P."/>
        </authorList>
    </citation>
    <scope>NUCLEOTIDE SEQUENCE [LARGE SCALE GENOMIC DNA]</scope>
    <source>
        <strain evidence="1 2">DSM 18082</strain>
    </source>
</reference>
<keyword evidence="2" id="KW-1185">Reference proteome</keyword>
<dbReference type="Proteomes" id="UP000319514">
    <property type="component" value="Unassembled WGS sequence"/>
</dbReference>
<organism evidence="1 2">
    <name type="scientific">Oryzihumus leptocrescens</name>
    <dbReference type="NCBI Taxonomy" id="297536"/>
    <lineage>
        <taxon>Bacteria</taxon>
        <taxon>Bacillati</taxon>
        <taxon>Actinomycetota</taxon>
        <taxon>Actinomycetes</taxon>
        <taxon>Micrococcales</taxon>
        <taxon>Intrasporangiaceae</taxon>
        <taxon>Oryzihumus</taxon>
    </lineage>
</organism>
<evidence type="ECO:0000313" key="2">
    <source>
        <dbReference type="Proteomes" id="UP000319514"/>
    </source>
</evidence>
<dbReference type="OrthoDB" id="95460at2"/>
<dbReference type="RefSeq" id="WP_141788757.1">
    <property type="nucleotide sequence ID" value="NZ_BAAAKX010000007.1"/>
</dbReference>
<name>A0A542ZKN7_9MICO</name>
<gene>
    <name evidence="1" type="ORF">FB474_2317</name>
</gene>
<dbReference type="AlphaFoldDB" id="A0A542ZKN7"/>
<accession>A0A542ZKN7</accession>
<comment type="caution">
    <text evidence="1">The sequence shown here is derived from an EMBL/GenBank/DDBJ whole genome shotgun (WGS) entry which is preliminary data.</text>
</comment>